<dbReference type="AlphaFoldDB" id="A0A6J7E9W4"/>
<name>A0A6J7E9W4_9ZZZZ</name>
<evidence type="ECO:0000313" key="1">
    <source>
        <dbReference type="EMBL" id="CAB4879706.1"/>
    </source>
</evidence>
<sequence length="315" mass="34607">MAAVRSALTLPRGRSLASLLVALALTCAAAPAAEAKPILGIAEQQAGAYGTALFQDLGVRHARLNLAWDVFEYDWQVAQLDAWMAATQAAGVKPLVIFSQSRVKERTRRIPTPAQFGAVVDRLRERYPWLNEFATWNEANYEGQPTARNPQKVAALYRTLRRHCTGCTIAAAALLDNAQLIPYATGLRRAIRRLGLPDPKLWALHNYIDVNNLRDRSTQALLKSVQGRVWITETGGVVRATSRNAKKFKQGPARAAKVLKYILGPLVKRNPRITRIYVYCFNGEAPPASWDSGLIAPDGSPRPAYTVLKKALASG</sequence>
<accession>A0A6J7E9W4</accession>
<organism evidence="1">
    <name type="scientific">freshwater metagenome</name>
    <dbReference type="NCBI Taxonomy" id="449393"/>
    <lineage>
        <taxon>unclassified sequences</taxon>
        <taxon>metagenomes</taxon>
        <taxon>ecological metagenomes</taxon>
    </lineage>
</organism>
<gene>
    <name evidence="1" type="ORF">UFOPK3423_01240</name>
</gene>
<reference evidence="1" key="1">
    <citation type="submission" date="2020-05" db="EMBL/GenBank/DDBJ databases">
        <authorList>
            <person name="Chiriac C."/>
            <person name="Salcher M."/>
            <person name="Ghai R."/>
            <person name="Kavagutti S V."/>
        </authorList>
    </citation>
    <scope>NUCLEOTIDE SEQUENCE</scope>
</reference>
<dbReference type="Gene3D" id="3.20.20.80">
    <property type="entry name" value="Glycosidases"/>
    <property type="match status" value="1"/>
</dbReference>
<dbReference type="SUPFAM" id="SSF51445">
    <property type="entry name" value="(Trans)glycosidases"/>
    <property type="match status" value="1"/>
</dbReference>
<dbReference type="InterPro" id="IPR017853">
    <property type="entry name" value="GH"/>
</dbReference>
<proteinExistence type="predicted"/>
<protein>
    <submittedName>
        <fullName evidence="1">Unannotated protein</fullName>
    </submittedName>
</protein>
<dbReference type="EMBL" id="CAFBLQ010000150">
    <property type="protein sequence ID" value="CAB4879706.1"/>
    <property type="molecule type" value="Genomic_DNA"/>
</dbReference>